<dbReference type="InterPro" id="IPR006208">
    <property type="entry name" value="Glyco_hormone_CN"/>
</dbReference>
<evidence type="ECO:0000256" key="10">
    <source>
        <dbReference type="ARBA" id="ARBA00077521"/>
    </source>
</evidence>
<evidence type="ECO:0000313" key="16">
    <source>
        <dbReference type="Ensembl" id="ENSSMAP00000008242.1"/>
    </source>
</evidence>
<dbReference type="PROSITE" id="PS00261">
    <property type="entry name" value="GLYCO_HORMONE_BETA_1"/>
    <property type="match status" value="1"/>
</dbReference>
<dbReference type="Proteomes" id="UP000694558">
    <property type="component" value="Chromosome 15"/>
</dbReference>
<evidence type="ECO:0000256" key="5">
    <source>
        <dbReference type="ARBA" id="ARBA00022525"/>
    </source>
</evidence>
<dbReference type="CDD" id="cd00069">
    <property type="entry name" value="GHB_like"/>
    <property type="match status" value="1"/>
</dbReference>
<evidence type="ECO:0000256" key="1">
    <source>
        <dbReference type="ARBA" id="ARBA00003920"/>
    </source>
</evidence>
<dbReference type="GO" id="GO:0005179">
    <property type="term" value="F:hormone activity"/>
    <property type="evidence" value="ECO:0007669"/>
    <property type="project" value="UniProtKB-KW"/>
</dbReference>
<dbReference type="OMA" id="CTYRDFY"/>
<comment type="subcellular location">
    <subcellularLocation>
        <location evidence="2">Secreted</location>
    </subcellularLocation>
</comment>
<evidence type="ECO:0000256" key="8">
    <source>
        <dbReference type="ARBA" id="ARBA00023180"/>
    </source>
</evidence>
<dbReference type="GO" id="GO:0005615">
    <property type="term" value="C:extracellular space"/>
    <property type="evidence" value="ECO:0007669"/>
    <property type="project" value="TreeGrafter"/>
</dbReference>
<evidence type="ECO:0000256" key="9">
    <source>
        <dbReference type="ARBA" id="ARBA00069434"/>
    </source>
</evidence>
<feature type="chain" id="PRO_5044582093" description="Gonadotropin subunit beta-2" evidence="12">
    <location>
        <begin position="24"/>
        <end position="139"/>
    </location>
</feature>
<keyword evidence="8" id="KW-0325">Glycoprotein</keyword>
<keyword evidence="12" id="KW-0732">Signal</keyword>
<dbReference type="STRING" id="52904.ENSSMAP00000008242"/>
<dbReference type="InterPro" id="IPR018245">
    <property type="entry name" value="Gonadotropin_bsu_CS"/>
</dbReference>
<dbReference type="GeneTree" id="ENSGT00940000161285"/>
<dbReference type="FunFam" id="2.10.90.10:FF:000007">
    <property type="entry name" value="Luteinizing hormone beta subunit"/>
    <property type="match status" value="1"/>
</dbReference>
<dbReference type="SUPFAM" id="SSF57501">
    <property type="entry name" value="Cystine-knot cytokines"/>
    <property type="match status" value="1"/>
</dbReference>
<dbReference type="Ensembl" id="ENSSMAT00000008345.2">
    <property type="protein sequence ID" value="ENSSMAP00000008242.1"/>
    <property type="gene ID" value="ENSSMAG00000005094.2"/>
</dbReference>
<organism evidence="14 17">
    <name type="scientific">Scophthalmus maximus</name>
    <name type="common">Turbot</name>
    <name type="synonym">Psetta maxima</name>
    <dbReference type="NCBI Taxonomy" id="52904"/>
    <lineage>
        <taxon>Eukaryota</taxon>
        <taxon>Metazoa</taxon>
        <taxon>Chordata</taxon>
        <taxon>Craniata</taxon>
        <taxon>Vertebrata</taxon>
        <taxon>Euteleostomi</taxon>
        <taxon>Actinopterygii</taxon>
        <taxon>Neopterygii</taxon>
        <taxon>Teleostei</taxon>
        <taxon>Neoteleostei</taxon>
        <taxon>Acanthomorphata</taxon>
        <taxon>Carangaria</taxon>
        <taxon>Pleuronectiformes</taxon>
        <taxon>Pleuronectoidei</taxon>
        <taxon>Scophthalmidae</taxon>
        <taxon>Scophthalmus</taxon>
    </lineage>
</organism>
<evidence type="ECO:0000256" key="11">
    <source>
        <dbReference type="ARBA" id="ARBA00081883"/>
    </source>
</evidence>
<evidence type="ECO:0000259" key="13">
    <source>
        <dbReference type="Pfam" id="PF00007"/>
    </source>
</evidence>
<evidence type="ECO:0000256" key="6">
    <source>
        <dbReference type="ARBA" id="ARBA00022702"/>
    </source>
</evidence>
<evidence type="ECO:0000313" key="17">
    <source>
        <dbReference type="Proteomes" id="UP000246464"/>
    </source>
</evidence>
<evidence type="ECO:0000256" key="4">
    <source>
        <dbReference type="ARBA" id="ARBA00011870"/>
    </source>
</evidence>
<dbReference type="PANTHER" id="PTHR11515:SF11">
    <property type="entry name" value="LUTROPIN SUBUNIT BETA"/>
    <property type="match status" value="1"/>
</dbReference>
<evidence type="ECO:0000313" key="15">
    <source>
        <dbReference type="EMBL" id="QAU21463.1"/>
    </source>
</evidence>
<dbReference type="InterPro" id="IPR029034">
    <property type="entry name" value="Cystine-knot_cytokine"/>
</dbReference>
<feature type="domain" description="Glycoprotein hormone subunit beta" evidence="13">
    <location>
        <begin position="27"/>
        <end position="126"/>
    </location>
</feature>
<keyword evidence="17" id="KW-1185">Reference proteome</keyword>
<feature type="signal peptide" evidence="12">
    <location>
        <begin position="1"/>
        <end position="23"/>
    </location>
</feature>
<accession>A0A2U9CDK1</accession>
<dbReference type="SMART" id="SM00068">
    <property type="entry name" value="GHB"/>
    <property type="match status" value="1"/>
</dbReference>
<reference evidence="15" key="2">
    <citation type="submission" date="2018-12" db="EMBL/GenBank/DDBJ databases">
        <authorList>
            <person name="Jia Y."/>
            <person name="Gao Y."/>
            <person name="Jing Q."/>
            <person name="Huang B."/>
        </authorList>
    </citation>
    <scope>NUCLEOTIDE SEQUENCE</scope>
</reference>
<proteinExistence type="evidence at transcript level"/>
<evidence type="ECO:0000256" key="3">
    <source>
        <dbReference type="ARBA" id="ARBA00006552"/>
    </source>
</evidence>
<protein>
    <recommendedName>
        <fullName evidence="9">Gonadotropin subunit beta-2</fullName>
    </recommendedName>
    <alternativeName>
        <fullName evidence="10">GTH-II-beta</fullName>
    </alternativeName>
    <alternativeName>
        <fullName evidence="11">Gonadotropin beta-II chain</fullName>
    </alternativeName>
</protein>
<gene>
    <name evidence="15" type="primary">LHbeta</name>
    <name evidence="16" type="synonym">lhb</name>
    <name evidence="14" type="ORF">SMAX5B_017768</name>
</gene>
<dbReference type="Proteomes" id="UP000246464">
    <property type="component" value="Chromosome 15"/>
</dbReference>
<dbReference type="Pfam" id="PF00007">
    <property type="entry name" value="Cys_knot"/>
    <property type="match status" value="1"/>
</dbReference>
<name>A0A2U9CDK1_SCOMX</name>
<evidence type="ECO:0000256" key="7">
    <source>
        <dbReference type="ARBA" id="ARBA00023157"/>
    </source>
</evidence>
<dbReference type="EMBL" id="CP026257">
    <property type="protein sequence ID" value="AWP14663.1"/>
    <property type="molecule type" value="Genomic_DNA"/>
</dbReference>
<dbReference type="Bgee" id="ENSSMAG00000005094">
    <property type="expression patterns" value="Expressed in brain"/>
</dbReference>
<dbReference type="GO" id="GO:0010817">
    <property type="term" value="P:regulation of hormone levels"/>
    <property type="evidence" value="ECO:0007669"/>
    <property type="project" value="UniProtKB-ARBA"/>
</dbReference>
<dbReference type="GO" id="GO:0030728">
    <property type="term" value="P:ovulation"/>
    <property type="evidence" value="ECO:0007669"/>
    <property type="project" value="TreeGrafter"/>
</dbReference>
<reference evidence="14 17" key="1">
    <citation type="submission" date="2017-12" db="EMBL/GenBank/DDBJ databases">
        <title>Integrating genomic resources of turbot (Scophthalmus maximus) in depth evaluation of genetic and physical mapping variation across individuals.</title>
        <authorList>
            <person name="Martinez P."/>
        </authorList>
    </citation>
    <scope>NUCLEOTIDE SEQUENCE [LARGE SCALE GENOMIC DNA]</scope>
</reference>
<dbReference type="OrthoDB" id="8453657at2759"/>
<dbReference type="Gene3D" id="2.10.90.10">
    <property type="entry name" value="Cystine-knot cytokines"/>
    <property type="match status" value="1"/>
</dbReference>
<evidence type="ECO:0000256" key="12">
    <source>
        <dbReference type="SAM" id="SignalP"/>
    </source>
</evidence>
<comment type="function">
    <text evidence="1">Involved in gametogenesis and steroidogenesis.</text>
</comment>
<reference evidence="16" key="3">
    <citation type="submission" date="2020-05" db="EMBL/GenBank/DDBJ databases">
        <authorList>
            <person name="Moser M."/>
        </authorList>
    </citation>
    <scope>NUCLEOTIDE SEQUENCE [LARGE SCALE GENOMIC DNA]</scope>
</reference>
<dbReference type="AlphaFoldDB" id="A0A2U9CDK1"/>
<dbReference type="EMBL" id="CP026257">
    <property type="protein sequence ID" value="AWP14661.1"/>
    <property type="molecule type" value="Genomic_DNA"/>
</dbReference>
<dbReference type="GO" id="GO:0005737">
    <property type="term" value="C:cytoplasm"/>
    <property type="evidence" value="ECO:0007669"/>
    <property type="project" value="TreeGrafter"/>
</dbReference>
<reference evidence="16" key="4">
    <citation type="submission" date="2023-05" db="EMBL/GenBank/DDBJ databases">
        <title>High-quality long-read genome of Scophthalmus maximus.</title>
        <authorList>
            <person name="Lien S."/>
            <person name="Martinez P."/>
        </authorList>
    </citation>
    <scope>NUCLEOTIDE SEQUENCE [LARGE SCALE GENOMIC DNA]</scope>
</reference>
<sequence>MMIHLTLLLGASFSVWPLAPAAALELPPCELVNMTLSLEKEGCPRCHMVETTICSGHCRTKEPSIIFPHLKVYQHVCTYRELHYRTVQLPDCPAGVDPSVSYPEALSCHCNLCVTNMADCIRHEHREPDVCDNDLTFHV</sequence>
<comment type="similarity">
    <text evidence="3">Belongs to the glycoprotein hormones subunit beta family.</text>
</comment>
<reference evidence="16" key="5">
    <citation type="submission" date="2025-05" db="UniProtKB">
        <authorList>
            <consortium name="Ensembl"/>
        </authorList>
    </citation>
    <scope>IDENTIFICATION</scope>
</reference>
<keyword evidence="5" id="KW-0964">Secreted</keyword>
<dbReference type="PANTHER" id="PTHR11515">
    <property type="entry name" value="GLYCOPROTEIN HORMONE BETA CHAIN"/>
    <property type="match status" value="1"/>
</dbReference>
<dbReference type="EMBL" id="MK290836">
    <property type="protein sequence ID" value="QAU21463.1"/>
    <property type="molecule type" value="mRNA"/>
</dbReference>
<keyword evidence="7" id="KW-1015">Disulfide bond</keyword>
<dbReference type="GO" id="GO:0007186">
    <property type="term" value="P:G protein-coupled receptor signaling pathway"/>
    <property type="evidence" value="ECO:0007669"/>
    <property type="project" value="TreeGrafter"/>
</dbReference>
<comment type="subunit">
    <text evidence="4">Heterodimer of an alpha and a beta chain.</text>
</comment>
<keyword evidence="6" id="KW-0372">Hormone</keyword>
<evidence type="ECO:0000313" key="14">
    <source>
        <dbReference type="EMBL" id="AWP14661.1"/>
    </source>
</evidence>
<dbReference type="InterPro" id="IPR001545">
    <property type="entry name" value="Gonadotropin_bsu"/>
</dbReference>
<evidence type="ECO:0000256" key="2">
    <source>
        <dbReference type="ARBA" id="ARBA00004613"/>
    </source>
</evidence>